<keyword evidence="2" id="KW-1185">Reference proteome</keyword>
<dbReference type="EMBL" id="JAINZZ010000044">
    <property type="protein sequence ID" value="MBY8881249.1"/>
    <property type="molecule type" value="Genomic_DNA"/>
</dbReference>
<protein>
    <submittedName>
        <fullName evidence="1">Uncharacterized protein</fullName>
    </submittedName>
</protein>
<gene>
    <name evidence="1" type="ORF">K7862_26955</name>
</gene>
<proteinExistence type="predicted"/>
<comment type="caution">
    <text evidence="1">The sequence shown here is derived from an EMBL/GenBank/DDBJ whole genome shotgun (WGS) entry which is preliminary data.</text>
</comment>
<evidence type="ECO:0000313" key="1">
    <source>
        <dbReference type="EMBL" id="MBY8881249.1"/>
    </source>
</evidence>
<accession>A0ABS7QHJ4</accession>
<dbReference type="RefSeq" id="WP_222967091.1">
    <property type="nucleotide sequence ID" value="NZ_JAINZZ010000044.1"/>
</dbReference>
<name>A0ABS7QHJ4_9ACTN</name>
<evidence type="ECO:0000313" key="2">
    <source>
        <dbReference type="Proteomes" id="UP000778578"/>
    </source>
</evidence>
<reference evidence="1 2" key="1">
    <citation type="submission" date="2021-08" db="EMBL/GenBank/DDBJ databases">
        <title>WGS of actinomycetes from Thailand.</title>
        <authorList>
            <person name="Thawai C."/>
        </authorList>
    </citation>
    <scope>NUCLEOTIDE SEQUENCE [LARGE SCALE GENOMIC DNA]</scope>
    <source>
        <strain evidence="1 2">PLK6-54</strain>
    </source>
</reference>
<dbReference type="Proteomes" id="UP000778578">
    <property type="component" value="Unassembled WGS sequence"/>
</dbReference>
<sequence>MAGTKWVRQEDFGAQRRRTTLGGTVLQSTDAPLYTALAAQWQSAGRMVPGQTDSEWAELVGRIPRVTGY</sequence>
<organism evidence="1 2">
    <name type="scientific">Actinacidiphila acidipaludis</name>
    <dbReference type="NCBI Taxonomy" id="2873382"/>
    <lineage>
        <taxon>Bacteria</taxon>
        <taxon>Bacillati</taxon>
        <taxon>Actinomycetota</taxon>
        <taxon>Actinomycetes</taxon>
        <taxon>Kitasatosporales</taxon>
        <taxon>Streptomycetaceae</taxon>
        <taxon>Actinacidiphila</taxon>
    </lineage>
</organism>